<proteinExistence type="predicted"/>
<sequence>MKKVVDGVLYVDKEIRKTKAKLMGRIDSIEKKVDKRGNNYYAVFILNAGEKEAIRWNFFNEKGKVFKKNDLILA</sequence>
<evidence type="ECO:0000313" key="1">
    <source>
        <dbReference type="EMBL" id="KKK56390.1"/>
    </source>
</evidence>
<dbReference type="AlphaFoldDB" id="A0A0F8X650"/>
<accession>A0A0F8X650</accession>
<protein>
    <submittedName>
        <fullName evidence="1">Uncharacterized protein</fullName>
    </submittedName>
</protein>
<dbReference type="EMBL" id="LAZR01065018">
    <property type="protein sequence ID" value="KKK56390.1"/>
    <property type="molecule type" value="Genomic_DNA"/>
</dbReference>
<reference evidence="1" key="1">
    <citation type="journal article" date="2015" name="Nature">
        <title>Complex archaea that bridge the gap between prokaryotes and eukaryotes.</title>
        <authorList>
            <person name="Spang A."/>
            <person name="Saw J.H."/>
            <person name="Jorgensen S.L."/>
            <person name="Zaremba-Niedzwiedzka K."/>
            <person name="Martijn J."/>
            <person name="Lind A.E."/>
            <person name="van Eijk R."/>
            <person name="Schleper C."/>
            <person name="Guy L."/>
            <person name="Ettema T.J."/>
        </authorList>
    </citation>
    <scope>NUCLEOTIDE SEQUENCE</scope>
</reference>
<feature type="non-terminal residue" evidence="1">
    <location>
        <position position="74"/>
    </location>
</feature>
<gene>
    <name evidence="1" type="ORF">LCGC14_3064990</name>
</gene>
<organism evidence="1">
    <name type="scientific">marine sediment metagenome</name>
    <dbReference type="NCBI Taxonomy" id="412755"/>
    <lineage>
        <taxon>unclassified sequences</taxon>
        <taxon>metagenomes</taxon>
        <taxon>ecological metagenomes</taxon>
    </lineage>
</organism>
<comment type="caution">
    <text evidence="1">The sequence shown here is derived from an EMBL/GenBank/DDBJ whole genome shotgun (WGS) entry which is preliminary data.</text>
</comment>
<name>A0A0F8X650_9ZZZZ</name>